<dbReference type="SUPFAM" id="SSF52402">
    <property type="entry name" value="Adenine nucleotide alpha hydrolases-like"/>
    <property type="match status" value="1"/>
</dbReference>
<reference evidence="3 4" key="1">
    <citation type="submission" date="2018-05" db="EMBL/GenBank/DDBJ databases">
        <title>Genetic diversity of glacier-inhabiting Cryobacterium bacteria in China and description of Cryobacterium mengkeensis sp. nov. and Arthrobacter glacialis sp. nov.</title>
        <authorList>
            <person name="Liu Q."/>
            <person name="Xin Y.-H."/>
        </authorList>
    </citation>
    <scope>NUCLEOTIDE SEQUENCE [LARGE SCALE GENOMIC DNA]</scope>
    <source>
        <strain evidence="3 4">LI2</strain>
    </source>
</reference>
<dbReference type="EMBL" id="QJVD01000047">
    <property type="protein sequence ID" value="PYI64546.1"/>
    <property type="molecule type" value="Genomic_DNA"/>
</dbReference>
<dbReference type="RefSeq" id="WP_110503066.1">
    <property type="nucleotide sequence ID" value="NZ_QJVD01000047.1"/>
</dbReference>
<dbReference type="AlphaFoldDB" id="A0A2V5LSC8"/>
<name>A0A2V5LSC8_9MICC</name>
<keyword evidence="4" id="KW-1185">Reference proteome</keyword>
<feature type="domain" description="UspA" evidence="2">
    <location>
        <begin position="1"/>
        <end position="33"/>
    </location>
</feature>
<protein>
    <recommendedName>
        <fullName evidence="2">UspA domain-containing protein</fullName>
    </recommendedName>
</protein>
<evidence type="ECO:0000256" key="1">
    <source>
        <dbReference type="SAM" id="MobiDB-lite"/>
    </source>
</evidence>
<feature type="region of interest" description="Disordered" evidence="1">
    <location>
        <begin position="57"/>
        <end position="78"/>
    </location>
</feature>
<sequence length="78" mass="7993">MGSRGQGGFTGDLLGPVSQHVLADASCPVVLVPDPSVASPGPRQRTPTLALRLSVPPASAAGPFFEPNGKEMKLKDGR</sequence>
<dbReference type="Gene3D" id="3.40.50.12370">
    <property type="match status" value="1"/>
</dbReference>
<dbReference type="Proteomes" id="UP000247832">
    <property type="component" value="Unassembled WGS sequence"/>
</dbReference>
<evidence type="ECO:0000313" key="4">
    <source>
        <dbReference type="Proteomes" id="UP000247832"/>
    </source>
</evidence>
<accession>A0A2V5LSC8</accession>
<dbReference type="Pfam" id="PF00582">
    <property type="entry name" value="Usp"/>
    <property type="match status" value="1"/>
</dbReference>
<dbReference type="InterPro" id="IPR006016">
    <property type="entry name" value="UspA"/>
</dbReference>
<dbReference type="OrthoDB" id="6174426at2"/>
<feature type="compositionally biased region" description="Basic and acidic residues" evidence="1">
    <location>
        <begin position="68"/>
        <end position="78"/>
    </location>
</feature>
<evidence type="ECO:0000313" key="3">
    <source>
        <dbReference type="EMBL" id="PYI64546.1"/>
    </source>
</evidence>
<gene>
    <name evidence="3" type="ORF">CVV68_21665</name>
</gene>
<comment type="caution">
    <text evidence="3">The sequence shown here is derived from an EMBL/GenBank/DDBJ whole genome shotgun (WGS) entry which is preliminary data.</text>
</comment>
<organism evidence="3 4">
    <name type="scientific">Arthrobacter livingstonensis</name>
    <dbReference type="NCBI Taxonomy" id="670078"/>
    <lineage>
        <taxon>Bacteria</taxon>
        <taxon>Bacillati</taxon>
        <taxon>Actinomycetota</taxon>
        <taxon>Actinomycetes</taxon>
        <taxon>Micrococcales</taxon>
        <taxon>Micrococcaceae</taxon>
        <taxon>Arthrobacter</taxon>
    </lineage>
</organism>
<evidence type="ECO:0000259" key="2">
    <source>
        <dbReference type="Pfam" id="PF00582"/>
    </source>
</evidence>
<proteinExistence type="predicted"/>